<dbReference type="CDD" id="cd00090">
    <property type="entry name" value="HTH_ARSR"/>
    <property type="match status" value="1"/>
</dbReference>
<evidence type="ECO:0000259" key="1">
    <source>
        <dbReference type="Pfam" id="PF01498"/>
    </source>
</evidence>
<dbReference type="Pfam" id="PF13384">
    <property type="entry name" value="HTH_23"/>
    <property type="match status" value="1"/>
</dbReference>
<reference evidence="3" key="1">
    <citation type="submission" date="2021-02" db="EMBL/GenBank/DDBJ databases">
        <authorList>
            <person name="Nowell W R."/>
        </authorList>
    </citation>
    <scope>NUCLEOTIDE SEQUENCE</scope>
    <source>
        <strain evidence="3">Ploen Becks lab</strain>
    </source>
</reference>
<organism evidence="3 4">
    <name type="scientific">Brachionus calyciflorus</name>
    <dbReference type="NCBI Taxonomy" id="104777"/>
    <lineage>
        <taxon>Eukaryota</taxon>
        <taxon>Metazoa</taxon>
        <taxon>Spiralia</taxon>
        <taxon>Gnathifera</taxon>
        <taxon>Rotifera</taxon>
        <taxon>Eurotatoria</taxon>
        <taxon>Monogononta</taxon>
        <taxon>Pseudotrocha</taxon>
        <taxon>Ploima</taxon>
        <taxon>Brachionidae</taxon>
        <taxon>Brachionus</taxon>
    </lineage>
</organism>
<accession>A0A813TXU1</accession>
<dbReference type="Gene3D" id="3.30.420.10">
    <property type="entry name" value="Ribonuclease H-like superfamily/Ribonuclease H"/>
    <property type="match status" value="1"/>
</dbReference>
<protein>
    <submittedName>
        <fullName evidence="3">Uncharacterized protein</fullName>
    </submittedName>
</protein>
<dbReference type="Pfam" id="PF01498">
    <property type="entry name" value="HTH_Tnp_Tc3_2"/>
    <property type="match status" value="1"/>
</dbReference>
<dbReference type="Gene3D" id="1.10.10.10">
    <property type="entry name" value="Winged helix-like DNA-binding domain superfamily/Winged helix DNA-binding domain"/>
    <property type="match status" value="1"/>
</dbReference>
<feature type="domain" description="Transposase Tc1-like" evidence="1">
    <location>
        <begin position="70"/>
        <end position="142"/>
    </location>
</feature>
<dbReference type="InterPro" id="IPR036388">
    <property type="entry name" value="WH-like_DNA-bd_sf"/>
</dbReference>
<dbReference type="PANTHER" id="PTHR23022">
    <property type="entry name" value="TRANSPOSABLE ELEMENT-RELATED"/>
    <property type="match status" value="1"/>
</dbReference>
<comment type="caution">
    <text evidence="3">The sequence shown here is derived from an EMBL/GenBank/DDBJ whole genome shotgun (WGS) entry which is preliminary data.</text>
</comment>
<evidence type="ECO:0000313" key="3">
    <source>
        <dbReference type="EMBL" id="CAF0818839.1"/>
    </source>
</evidence>
<gene>
    <name evidence="3" type="ORF">OXX778_LOCUS7357</name>
</gene>
<dbReference type="AlphaFoldDB" id="A0A813TXU1"/>
<dbReference type="InterPro" id="IPR009057">
    <property type="entry name" value="Homeodomain-like_sf"/>
</dbReference>
<sequence length="331" mass="38774">MGKKKVCDNVKWQIVDLLKDGGKTQQEIAELVGVSQKCVSSIKKKHECTGQVSDFKRSGRPRKLNNLDEAYIFREIRKYPSLSCNNLAVNFNTKFTNVKVSKATIRRLILRKGLEYPMAFRKPMLTVQDRIKRYKWCKQRLNWTANDWARVIFSDESNFEVFNHKARVKRFKVKRLKNESETIGIWGCISSKGTGVCNIYTGRIDQFVYKDTLENQLLPSVELFYNTDDQWIFQQDDALAHTDNSIIDWFKEQNIQVLTWCPRSPDLNPIQNLFLFMEAKMVNTKITSIDHLKQVLHKEWLSISELNKFYAKESILVLEQKVAILNIDKHI</sequence>
<dbReference type="Pfam" id="PF13358">
    <property type="entry name" value="DDE_3"/>
    <property type="match status" value="1"/>
</dbReference>
<dbReference type="EMBL" id="CAJNOC010000932">
    <property type="protein sequence ID" value="CAF0818839.1"/>
    <property type="molecule type" value="Genomic_DNA"/>
</dbReference>
<feature type="domain" description="Tc1-like transposase DDE" evidence="2">
    <location>
        <begin position="150"/>
        <end position="293"/>
    </location>
</feature>
<dbReference type="GO" id="GO:0003677">
    <property type="term" value="F:DNA binding"/>
    <property type="evidence" value="ECO:0007669"/>
    <property type="project" value="InterPro"/>
</dbReference>
<evidence type="ECO:0000313" key="4">
    <source>
        <dbReference type="Proteomes" id="UP000663879"/>
    </source>
</evidence>
<name>A0A813TXU1_9BILA</name>
<proteinExistence type="predicted"/>
<dbReference type="Proteomes" id="UP000663879">
    <property type="component" value="Unassembled WGS sequence"/>
</dbReference>
<dbReference type="InterPro" id="IPR052338">
    <property type="entry name" value="Transposase_5"/>
</dbReference>
<dbReference type="SUPFAM" id="SSF46689">
    <property type="entry name" value="Homeodomain-like"/>
    <property type="match status" value="1"/>
</dbReference>
<dbReference type="InterPro" id="IPR011991">
    <property type="entry name" value="ArsR-like_HTH"/>
</dbReference>
<dbReference type="GO" id="GO:0015074">
    <property type="term" value="P:DNA integration"/>
    <property type="evidence" value="ECO:0007669"/>
    <property type="project" value="InterPro"/>
</dbReference>
<dbReference type="GO" id="GO:0006313">
    <property type="term" value="P:DNA transposition"/>
    <property type="evidence" value="ECO:0007669"/>
    <property type="project" value="InterPro"/>
</dbReference>
<evidence type="ECO:0000259" key="2">
    <source>
        <dbReference type="Pfam" id="PF13358"/>
    </source>
</evidence>
<dbReference type="PANTHER" id="PTHR23022:SF135">
    <property type="entry name" value="SI:DKEY-77F5.3"/>
    <property type="match status" value="1"/>
</dbReference>
<keyword evidence="4" id="KW-1185">Reference proteome</keyword>
<dbReference type="InterPro" id="IPR002492">
    <property type="entry name" value="Transposase_Tc1-like"/>
</dbReference>
<dbReference type="OrthoDB" id="4843387at2759"/>
<dbReference type="InterPro" id="IPR036397">
    <property type="entry name" value="RNaseH_sf"/>
</dbReference>
<dbReference type="InterPro" id="IPR038717">
    <property type="entry name" value="Tc1-like_DDE_dom"/>
</dbReference>